<keyword evidence="1" id="KW-1133">Transmembrane helix</keyword>
<sequence>MKKSIVIFSLLSSLLVVNNVSAASFFFMGLEGDSIVLNDTDNNAAFSSPITEGSFTYDTALGTSSGSINVLNEIDQSNVFLHDMNITETSYGSLFLNAQMHYLGVSDVNVLVELIVDYNYDEINDVTTFALSTLDTDNNGVPGVQIVGSDFAGLSLDINATMSALAFVENDFPVYSPVPVPAAVWLFSSGLFALIGFSKRRTTEEEIKNTDI</sequence>
<dbReference type="AlphaFoldDB" id="A0A3B0WZZ0"/>
<keyword evidence="1" id="KW-0812">Transmembrane</keyword>
<evidence type="ECO:0000313" key="2">
    <source>
        <dbReference type="EMBL" id="VAW61595.1"/>
    </source>
</evidence>
<evidence type="ECO:0000256" key="1">
    <source>
        <dbReference type="SAM" id="Phobius"/>
    </source>
</evidence>
<evidence type="ECO:0008006" key="3">
    <source>
        <dbReference type="Google" id="ProtNLM"/>
    </source>
</evidence>
<organism evidence="2">
    <name type="scientific">hydrothermal vent metagenome</name>
    <dbReference type="NCBI Taxonomy" id="652676"/>
    <lineage>
        <taxon>unclassified sequences</taxon>
        <taxon>metagenomes</taxon>
        <taxon>ecological metagenomes</taxon>
    </lineage>
</organism>
<gene>
    <name evidence="2" type="ORF">MNBD_GAMMA08-629</name>
</gene>
<dbReference type="EMBL" id="UOFH01000189">
    <property type="protein sequence ID" value="VAW61595.1"/>
    <property type="molecule type" value="Genomic_DNA"/>
</dbReference>
<reference evidence="2" key="1">
    <citation type="submission" date="2018-06" db="EMBL/GenBank/DDBJ databases">
        <authorList>
            <person name="Zhirakovskaya E."/>
        </authorList>
    </citation>
    <scope>NUCLEOTIDE SEQUENCE</scope>
</reference>
<feature type="transmembrane region" description="Helical" evidence="1">
    <location>
        <begin position="178"/>
        <end position="198"/>
    </location>
</feature>
<keyword evidence="1" id="KW-0472">Membrane</keyword>
<accession>A0A3B0WZZ0</accession>
<name>A0A3B0WZZ0_9ZZZZ</name>
<protein>
    <recommendedName>
        <fullName evidence="3">PEP-CTERM protein-sorting domain-containing protein</fullName>
    </recommendedName>
</protein>
<proteinExistence type="predicted"/>